<feature type="region of interest" description="Disordered" evidence="1">
    <location>
        <begin position="606"/>
        <end position="625"/>
    </location>
</feature>
<organism evidence="2 3">
    <name type="scientific">Schizosaccharomyces osmophilus</name>
    <dbReference type="NCBI Taxonomy" id="2545709"/>
    <lineage>
        <taxon>Eukaryota</taxon>
        <taxon>Fungi</taxon>
        <taxon>Dikarya</taxon>
        <taxon>Ascomycota</taxon>
        <taxon>Taphrinomycotina</taxon>
        <taxon>Schizosaccharomycetes</taxon>
        <taxon>Schizosaccharomycetales</taxon>
        <taxon>Schizosaccharomycetaceae</taxon>
        <taxon>Schizosaccharomyces</taxon>
    </lineage>
</organism>
<feature type="compositionally biased region" description="Basic and acidic residues" evidence="1">
    <location>
        <begin position="613"/>
        <end position="625"/>
    </location>
</feature>
<evidence type="ECO:0000313" key="2">
    <source>
        <dbReference type="EMBL" id="WBW72729.1"/>
    </source>
</evidence>
<keyword evidence="3" id="KW-1185">Reference proteome</keyword>
<proteinExistence type="predicted"/>
<name>A0AAE9WBS4_9SCHI</name>
<reference evidence="2 3" key="1">
    <citation type="journal article" date="2023" name="G3 (Bethesda)">
        <title>A high-quality reference genome for the fission yeast Schizosaccharomyces osmophilus.</title>
        <authorList>
            <person name="Jia G.S."/>
            <person name="Zhang W.C."/>
            <person name="Liang Y."/>
            <person name="Liu X.H."/>
            <person name="Rhind N."/>
            <person name="Pidoux A."/>
            <person name="Brysch-Herzberg M."/>
            <person name="Du L.L."/>
        </authorList>
    </citation>
    <scope>NUCLEOTIDE SEQUENCE [LARGE SCALE GENOMIC DNA]</scope>
    <source>
        <strain evidence="2 3">CBS 15793</strain>
    </source>
</reference>
<feature type="region of interest" description="Disordered" evidence="1">
    <location>
        <begin position="406"/>
        <end position="434"/>
    </location>
</feature>
<dbReference type="RefSeq" id="XP_056036972.1">
    <property type="nucleotide sequence ID" value="XM_056180520.1"/>
</dbReference>
<evidence type="ECO:0000313" key="3">
    <source>
        <dbReference type="Proteomes" id="UP001212411"/>
    </source>
</evidence>
<dbReference type="Proteomes" id="UP001212411">
    <property type="component" value="Chromosome 1"/>
</dbReference>
<feature type="region of interest" description="Disordered" evidence="1">
    <location>
        <begin position="219"/>
        <end position="256"/>
    </location>
</feature>
<dbReference type="AlphaFoldDB" id="A0AAE9WBS4"/>
<dbReference type="EMBL" id="CP115611">
    <property type="protein sequence ID" value="WBW72729.1"/>
    <property type="molecule type" value="Genomic_DNA"/>
</dbReference>
<feature type="compositionally biased region" description="Polar residues" evidence="1">
    <location>
        <begin position="230"/>
        <end position="242"/>
    </location>
</feature>
<sequence length="625" mass="71721">MTDDEFLMSLEKYYNELNQLSSDLDIPFNLTIFRGLILNKISEHSLGLKKELQDIKTKCDKLSYHLCELCRSLGGTQHFQNELPSEKYYQHLLSLHGEIQKEYDSRLQLVTEIKNKVSYHLSSLGENSEGLFLDNSSFVDVSDSQIEHLRRLQEKVGKKYQSRKEMLLSKKSEILPLEKHISTKIKIDTNNLSTDYLKRINEYKGRLDYLAQKRENTSSRLSVRSDSRISVKSPSSNTNSPRLASGKKTKEPSSPSLTVKYRTEYESLLKRYLHLAKSLFIPKKDLLFNETEENQKKDDILEILNKLKQEIHNLEVETHLRGEINPMIRKYLALEARLLKESQTVKGSSTPTSKPFTLKRLKKDFQLTRANLIYSLRNWEEENERKITVFGKPLSDRLQFYSFPLQRSSSKRQNVPNCDQDSSSPQTNGSHQEMTTDAVYQNDIRSSLHINNNASSPKIGSVQRFTYPSSLEKVQRNNTPLKSPKKADSSEQIDENDLDAGSLQSQVEAQYNHFMSANNISEPASMTSPSGSLREMIQPYIPPKGSLTGSSTPENHLLMPSTKNTDINSYLGKMSSHEEDRLCKRLDSFSFSKDIISKKLRNNIHGLHFSTPTKDDTKDLTSRED</sequence>
<evidence type="ECO:0000256" key="1">
    <source>
        <dbReference type="SAM" id="MobiDB-lite"/>
    </source>
</evidence>
<accession>A0AAE9WBS4</accession>
<feature type="region of interest" description="Disordered" evidence="1">
    <location>
        <begin position="471"/>
        <end position="495"/>
    </location>
</feature>
<protein>
    <submittedName>
        <fullName evidence="2">Microtubule binding protein Mcp1</fullName>
    </submittedName>
</protein>
<gene>
    <name evidence="2" type="primary">mcp1</name>
    <name evidence="2" type="ORF">SOMG_01727</name>
</gene>
<dbReference type="GeneID" id="80875209"/>
<feature type="compositionally biased region" description="Basic and acidic residues" evidence="1">
    <location>
        <begin position="219"/>
        <end position="229"/>
    </location>
</feature>
<dbReference type="KEGG" id="som:SOMG_01727"/>